<dbReference type="InterPro" id="IPR036188">
    <property type="entry name" value="FAD/NAD-bd_sf"/>
</dbReference>
<dbReference type="AlphaFoldDB" id="A0A1E7F657"/>
<comment type="similarity">
    <text evidence="1">Belongs to the flavin monoamine oxidase family.</text>
</comment>
<dbReference type="InterPro" id="IPR050703">
    <property type="entry name" value="Flavin_MAO"/>
</dbReference>
<dbReference type="Pfam" id="PF01593">
    <property type="entry name" value="Amino_oxidase"/>
    <property type="match status" value="1"/>
</dbReference>
<dbReference type="PANTHER" id="PTHR43563">
    <property type="entry name" value="AMINE OXIDASE"/>
    <property type="match status" value="1"/>
</dbReference>
<dbReference type="EC" id="1.4.3.4" evidence="2"/>
<evidence type="ECO:0000313" key="5">
    <source>
        <dbReference type="EMBL" id="OEU13636.1"/>
    </source>
</evidence>
<dbReference type="EMBL" id="KV784361">
    <property type="protein sequence ID" value="OEU13636.1"/>
    <property type="molecule type" value="Genomic_DNA"/>
</dbReference>
<dbReference type="Gene3D" id="3.90.660.10">
    <property type="match status" value="1"/>
</dbReference>
<evidence type="ECO:0000256" key="2">
    <source>
        <dbReference type="ARBA" id="ARBA00012804"/>
    </source>
</evidence>
<comment type="catalytic activity">
    <reaction evidence="3">
        <text>a secondary aliphatic amine + O2 + H2O = a primary amine + an aldehyde + H2O2</text>
        <dbReference type="Rhea" id="RHEA:26414"/>
        <dbReference type="ChEBI" id="CHEBI:15377"/>
        <dbReference type="ChEBI" id="CHEBI:15379"/>
        <dbReference type="ChEBI" id="CHEBI:16240"/>
        <dbReference type="ChEBI" id="CHEBI:17478"/>
        <dbReference type="ChEBI" id="CHEBI:58855"/>
        <dbReference type="ChEBI" id="CHEBI:65296"/>
        <dbReference type="EC" id="1.4.3.4"/>
    </reaction>
</comment>
<dbReference type="InterPro" id="IPR002937">
    <property type="entry name" value="Amino_oxidase"/>
</dbReference>
<dbReference type="OrthoDB" id="5046242at2759"/>
<protein>
    <recommendedName>
        <fullName evidence="2">monoamine oxidase</fullName>
        <ecNumber evidence="2">1.4.3.4</ecNumber>
    </recommendedName>
</protein>
<name>A0A1E7F657_9STRA</name>
<dbReference type="Proteomes" id="UP000095751">
    <property type="component" value="Unassembled WGS sequence"/>
</dbReference>
<sequence length="410" mass="45117">MPTTNNNNKSSGNDDSRTLDFIIVGGGLSGLVVARNLNNKYIVTTDDNSNIKNNKRKLRWKLFEATSILGGRLQNDDAGRKIDLDGAWIWPPHQPTIMESLVNSSTLGIKTFLQPGDDYDSSATTRIVGGAVEFVNKIYQELLTKSIVDSDKSCSSIQVDCPVIAVRRNIDHSISVELDSGEIVRANHVIFAVPPKILSCNVSFHPKLSNVKSDAMSNSQTWMAGVTKVALVYRGASPQFWPLILRGGLISPRFRSPAFQVYDGSPFSSPSSDDTGKTSILTFFTLASLSNQTNNDAMLAKDCAEQMCQSLSSDSILETSEIRKFIRSFDEFYVKRWPQERYISNETDPTEISPHPQPKKALAKSEWDGTLLFAGTETDLHSPGVMEGAVGAAIRVTKELSERLSISTEQ</sequence>
<organism evidence="5 6">
    <name type="scientific">Fragilariopsis cylindrus CCMP1102</name>
    <dbReference type="NCBI Taxonomy" id="635003"/>
    <lineage>
        <taxon>Eukaryota</taxon>
        <taxon>Sar</taxon>
        <taxon>Stramenopiles</taxon>
        <taxon>Ochrophyta</taxon>
        <taxon>Bacillariophyta</taxon>
        <taxon>Bacillariophyceae</taxon>
        <taxon>Bacillariophycidae</taxon>
        <taxon>Bacillariales</taxon>
        <taxon>Bacillariaceae</taxon>
        <taxon>Fragilariopsis</taxon>
    </lineage>
</organism>
<reference evidence="5 6" key="1">
    <citation type="submission" date="2016-09" db="EMBL/GenBank/DDBJ databases">
        <title>Extensive genetic diversity and differential bi-allelic expression allows diatom success in the polar Southern Ocean.</title>
        <authorList>
            <consortium name="DOE Joint Genome Institute"/>
            <person name="Mock T."/>
            <person name="Otillar R.P."/>
            <person name="Strauss J."/>
            <person name="Dupont C."/>
            <person name="Frickenhaus S."/>
            <person name="Maumus F."/>
            <person name="Mcmullan M."/>
            <person name="Sanges R."/>
            <person name="Schmutz J."/>
            <person name="Toseland A."/>
            <person name="Valas R."/>
            <person name="Veluchamy A."/>
            <person name="Ward B.J."/>
            <person name="Allen A."/>
            <person name="Barry K."/>
            <person name="Falciatore A."/>
            <person name="Ferrante M."/>
            <person name="Fortunato A.E."/>
            <person name="Gloeckner G."/>
            <person name="Gruber A."/>
            <person name="Hipkin R."/>
            <person name="Janech M."/>
            <person name="Kroth P."/>
            <person name="Leese F."/>
            <person name="Lindquist E."/>
            <person name="Lyon B.R."/>
            <person name="Martin J."/>
            <person name="Mayer C."/>
            <person name="Parker M."/>
            <person name="Quesneville H."/>
            <person name="Raymond J."/>
            <person name="Uhlig C."/>
            <person name="Valentin K.U."/>
            <person name="Worden A.Z."/>
            <person name="Armbrust E.V."/>
            <person name="Bowler C."/>
            <person name="Green B."/>
            <person name="Moulton V."/>
            <person name="Van Oosterhout C."/>
            <person name="Grigoriev I."/>
        </authorList>
    </citation>
    <scope>NUCLEOTIDE SEQUENCE [LARGE SCALE GENOMIC DNA]</scope>
    <source>
        <strain evidence="5 6">CCMP1102</strain>
    </source>
</reference>
<dbReference type="Pfam" id="PF13450">
    <property type="entry name" value="NAD_binding_8"/>
    <property type="match status" value="1"/>
</dbReference>
<evidence type="ECO:0000259" key="4">
    <source>
        <dbReference type="Pfam" id="PF01593"/>
    </source>
</evidence>
<dbReference type="Gene3D" id="3.50.50.60">
    <property type="entry name" value="FAD/NAD(P)-binding domain"/>
    <property type="match status" value="2"/>
</dbReference>
<keyword evidence="6" id="KW-1185">Reference proteome</keyword>
<proteinExistence type="inferred from homology"/>
<gene>
    <name evidence="5" type="ORF">FRACYDRAFT_241977</name>
</gene>
<dbReference type="PANTHER" id="PTHR43563:SF14">
    <property type="entry name" value="AMINE OXIDASE"/>
    <property type="match status" value="1"/>
</dbReference>
<dbReference type="KEGG" id="fcy:FRACYDRAFT_241977"/>
<evidence type="ECO:0000256" key="1">
    <source>
        <dbReference type="ARBA" id="ARBA00005995"/>
    </source>
</evidence>
<evidence type="ECO:0000256" key="3">
    <source>
        <dbReference type="ARBA" id="ARBA00048448"/>
    </source>
</evidence>
<accession>A0A1E7F657</accession>
<feature type="domain" description="Amine oxidase" evidence="4">
    <location>
        <begin position="149"/>
        <end position="398"/>
    </location>
</feature>
<dbReference type="GO" id="GO:0097621">
    <property type="term" value="F:monoamine oxidase activity"/>
    <property type="evidence" value="ECO:0007669"/>
    <property type="project" value="UniProtKB-EC"/>
</dbReference>
<dbReference type="SUPFAM" id="SSF51905">
    <property type="entry name" value="FAD/NAD(P)-binding domain"/>
    <property type="match status" value="1"/>
</dbReference>
<evidence type="ECO:0000313" key="6">
    <source>
        <dbReference type="Proteomes" id="UP000095751"/>
    </source>
</evidence>
<dbReference type="InParanoid" id="A0A1E7F657"/>